<name>A0A6A0AKL8_HAELA</name>
<comment type="caution">
    <text evidence="1">The sequence shown here is derived from an EMBL/GenBank/DDBJ whole genome shotgun (WGS) entry which is preliminary data.</text>
</comment>
<keyword evidence="2" id="KW-1185">Reference proteome</keyword>
<dbReference type="EMBL" id="BLLF01008654">
    <property type="protein sequence ID" value="GFH33470.1"/>
    <property type="molecule type" value="Genomic_DNA"/>
</dbReference>
<proteinExistence type="predicted"/>
<sequence>MQLDWHRDKGNVNVGRLVFNLGGGGVVNLKCVGEDLCFNRFKRFMLQTFHTLLWAPLWRVHRPV</sequence>
<reference evidence="1 2" key="1">
    <citation type="submission" date="2020-02" db="EMBL/GenBank/DDBJ databases">
        <title>Draft genome sequence of Haematococcus lacustris strain NIES-144.</title>
        <authorList>
            <person name="Morimoto D."/>
            <person name="Nakagawa S."/>
            <person name="Yoshida T."/>
            <person name="Sawayama S."/>
        </authorList>
    </citation>
    <scope>NUCLEOTIDE SEQUENCE [LARGE SCALE GENOMIC DNA]</scope>
    <source>
        <strain evidence="1 2">NIES-144</strain>
    </source>
</reference>
<accession>A0A6A0AKL8</accession>
<dbReference type="AlphaFoldDB" id="A0A6A0AKL8"/>
<evidence type="ECO:0000313" key="2">
    <source>
        <dbReference type="Proteomes" id="UP000485058"/>
    </source>
</evidence>
<protein>
    <submittedName>
        <fullName evidence="1">Uncharacterized protein</fullName>
    </submittedName>
</protein>
<gene>
    <name evidence="1" type="ORF">HaLaN_32849</name>
</gene>
<dbReference type="Proteomes" id="UP000485058">
    <property type="component" value="Unassembled WGS sequence"/>
</dbReference>
<organism evidence="1 2">
    <name type="scientific">Haematococcus lacustris</name>
    <name type="common">Green alga</name>
    <name type="synonym">Haematococcus pluvialis</name>
    <dbReference type="NCBI Taxonomy" id="44745"/>
    <lineage>
        <taxon>Eukaryota</taxon>
        <taxon>Viridiplantae</taxon>
        <taxon>Chlorophyta</taxon>
        <taxon>core chlorophytes</taxon>
        <taxon>Chlorophyceae</taxon>
        <taxon>CS clade</taxon>
        <taxon>Chlamydomonadales</taxon>
        <taxon>Haematococcaceae</taxon>
        <taxon>Haematococcus</taxon>
    </lineage>
</organism>
<evidence type="ECO:0000313" key="1">
    <source>
        <dbReference type="EMBL" id="GFH33470.1"/>
    </source>
</evidence>